<accession>A0ABX1QCR1</accession>
<feature type="domain" description="Response regulatory" evidence="3">
    <location>
        <begin position="148"/>
        <end position="262"/>
    </location>
</feature>
<dbReference type="InterPro" id="IPR050595">
    <property type="entry name" value="Bact_response_regulator"/>
</dbReference>
<dbReference type="PANTHER" id="PTHR44591">
    <property type="entry name" value="STRESS RESPONSE REGULATOR PROTEIN 1"/>
    <property type="match status" value="1"/>
</dbReference>
<evidence type="ECO:0000313" key="5">
    <source>
        <dbReference type="Proteomes" id="UP000648984"/>
    </source>
</evidence>
<dbReference type="SMART" id="SM00448">
    <property type="entry name" value="REC"/>
    <property type="match status" value="2"/>
</dbReference>
<dbReference type="EMBL" id="WTVQ01000016">
    <property type="protein sequence ID" value="NMG75282.1"/>
    <property type="molecule type" value="Genomic_DNA"/>
</dbReference>
<feature type="modified residue" description="4-aspartylphosphate" evidence="2">
    <location>
        <position position="55"/>
    </location>
</feature>
<evidence type="ECO:0000313" key="4">
    <source>
        <dbReference type="EMBL" id="NMG75282.1"/>
    </source>
</evidence>
<dbReference type="PROSITE" id="PS50110">
    <property type="entry name" value="RESPONSE_REGULATORY"/>
    <property type="match status" value="2"/>
</dbReference>
<evidence type="ECO:0000256" key="1">
    <source>
        <dbReference type="ARBA" id="ARBA00022553"/>
    </source>
</evidence>
<dbReference type="Pfam" id="PF00072">
    <property type="entry name" value="Response_reg"/>
    <property type="match status" value="2"/>
</dbReference>
<name>A0ABX1QCR1_9RHOO</name>
<dbReference type="SUPFAM" id="SSF52172">
    <property type="entry name" value="CheY-like"/>
    <property type="match status" value="2"/>
</dbReference>
<dbReference type="CDD" id="cd17569">
    <property type="entry name" value="REC_HupR-like"/>
    <property type="match status" value="1"/>
</dbReference>
<reference evidence="4 5" key="1">
    <citation type="submission" date="2019-12" db="EMBL/GenBank/DDBJ databases">
        <title>Comparative genomics gives insights into the taxonomy of the Azoarcus-Aromatoleum group and reveals separate origins of nif in the plant-associated Azoarcus and non-plant-associated Aromatoleum sub-groups.</title>
        <authorList>
            <person name="Lafos M."/>
            <person name="Maluk M."/>
            <person name="Batista M."/>
            <person name="Junghare M."/>
            <person name="Carmona M."/>
            <person name="Faoro H."/>
            <person name="Cruz L.M."/>
            <person name="Battistoni F."/>
            <person name="De Souza E."/>
            <person name="Pedrosa F."/>
            <person name="Chen W.-M."/>
            <person name="Poole P.S."/>
            <person name="Dixon R.A."/>
            <person name="James E.K."/>
        </authorList>
    </citation>
    <scope>NUCLEOTIDE SEQUENCE [LARGE SCALE GENOMIC DNA]</scope>
    <source>
        <strain evidence="4 5">22Lin</strain>
    </source>
</reference>
<dbReference type="Gene3D" id="3.40.50.2300">
    <property type="match status" value="2"/>
</dbReference>
<dbReference type="RefSeq" id="WP_169260434.1">
    <property type="nucleotide sequence ID" value="NZ_WTVQ01000016.1"/>
</dbReference>
<protein>
    <submittedName>
        <fullName evidence="4">Response regulator</fullName>
    </submittedName>
</protein>
<keyword evidence="1 2" id="KW-0597">Phosphoprotein</keyword>
<comment type="caution">
    <text evidence="2">Lacks conserved residue(s) required for the propagation of feature annotation.</text>
</comment>
<dbReference type="InterPro" id="IPR001789">
    <property type="entry name" value="Sig_transdc_resp-reg_receiver"/>
</dbReference>
<evidence type="ECO:0000259" key="3">
    <source>
        <dbReference type="PROSITE" id="PS50110"/>
    </source>
</evidence>
<feature type="domain" description="Response regulatory" evidence="3">
    <location>
        <begin position="7"/>
        <end position="121"/>
    </location>
</feature>
<sequence length="327" mass="35587">MAKKGGKVLCVDDEPSIVRSLQWLLQKQFEVVTATSGAEAIELVKQHDFDVVISDQRMPMMTGVEVLREVRRLSPRTMRILLTGYSDMQAIVRSVNESEVFRFINKPWNIAELPKVVDQAINIARTQPVEDTAADVTEDAPLVANGERILVIDDDPDMGRAVADIVGTSAKVSYTRNLADAVGILNSEPVSVIVSETRVGSIDATRLVRLMKSKHPEIVTVMLTGESDADTITTLINQGQIYRFVPKPIRSGYLKLVLHSALRKHNALTGDPGLAFRHAVENTASGTVDSLMSDVERAATLSETAIASKGAGFMATLGAGFRRLFGS</sequence>
<comment type="caution">
    <text evidence="4">The sequence shown here is derived from an EMBL/GenBank/DDBJ whole genome shotgun (WGS) entry which is preliminary data.</text>
</comment>
<dbReference type="InterPro" id="IPR011006">
    <property type="entry name" value="CheY-like_superfamily"/>
</dbReference>
<dbReference type="PANTHER" id="PTHR44591:SF19">
    <property type="entry name" value="TWO-COMPONENT RESPONSE REGULATOR-RELATED"/>
    <property type="match status" value="1"/>
</dbReference>
<keyword evidence="5" id="KW-1185">Reference proteome</keyword>
<organism evidence="4 5">
    <name type="scientific">Aromatoleum diolicum</name>
    <dbReference type="NCBI Taxonomy" id="75796"/>
    <lineage>
        <taxon>Bacteria</taxon>
        <taxon>Pseudomonadati</taxon>
        <taxon>Pseudomonadota</taxon>
        <taxon>Betaproteobacteria</taxon>
        <taxon>Rhodocyclales</taxon>
        <taxon>Rhodocyclaceae</taxon>
        <taxon>Aromatoleum</taxon>
    </lineage>
</organism>
<proteinExistence type="predicted"/>
<gene>
    <name evidence="4" type="ORF">GPA25_10990</name>
</gene>
<evidence type="ECO:0000256" key="2">
    <source>
        <dbReference type="PROSITE-ProRule" id="PRU00169"/>
    </source>
</evidence>
<dbReference type="Proteomes" id="UP000648984">
    <property type="component" value="Unassembled WGS sequence"/>
</dbReference>